<comment type="cofactor">
    <cofactor evidence="1">
        <name>dipyrromethane</name>
        <dbReference type="ChEBI" id="CHEBI:60342"/>
    </cofactor>
</comment>
<keyword evidence="6" id="KW-0808">Transferase</keyword>
<feature type="compositionally biased region" description="Basic and acidic residues" evidence="11">
    <location>
        <begin position="346"/>
        <end position="362"/>
    </location>
</feature>
<evidence type="ECO:0000256" key="5">
    <source>
        <dbReference type="ARBA" id="ARBA00016519"/>
    </source>
</evidence>
<dbReference type="Pfam" id="PF03900">
    <property type="entry name" value="Porphobil_deamC"/>
    <property type="match status" value="1"/>
</dbReference>
<dbReference type="NCBIfam" id="TIGR00212">
    <property type="entry name" value="hemC"/>
    <property type="match status" value="1"/>
</dbReference>
<dbReference type="Gene3D" id="3.40.190.10">
    <property type="entry name" value="Periplasmic binding protein-like II"/>
    <property type="match status" value="2"/>
</dbReference>
<evidence type="ECO:0000256" key="10">
    <source>
        <dbReference type="ARBA" id="ARBA00033064"/>
    </source>
</evidence>
<evidence type="ECO:0000256" key="9">
    <source>
        <dbReference type="ARBA" id="ARBA00030685"/>
    </source>
</evidence>
<accession>A0A6A6U6G6</accession>
<dbReference type="Proteomes" id="UP000799302">
    <property type="component" value="Unassembled WGS sequence"/>
</dbReference>
<dbReference type="PROSITE" id="PS00533">
    <property type="entry name" value="PORPHOBILINOGEN_DEAM"/>
    <property type="match status" value="1"/>
</dbReference>
<dbReference type="SUPFAM" id="SSF53850">
    <property type="entry name" value="Periplasmic binding protein-like II"/>
    <property type="match status" value="1"/>
</dbReference>
<dbReference type="UniPathway" id="UPA00251">
    <property type="reaction ID" value="UER00319"/>
</dbReference>
<dbReference type="SUPFAM" id="SSF54782">
    <property type="entry name" value="Porphobilinogen deaminase (hydroxymethylbilane synthase), C-terminal domain"/>
    <property type="match status" value="1"/>
</dbReference>
<dbReference type="InterPro" id="IPR022418">
    <property type="entry name" value="Porphobilinogen_deaminase_C"/>
</dbReference>
<dbReference type="Gene3D" id="3.30.160.40">
    <property type="entry name" value="Porphobilinogen deaminase, C-terminal domain"/>
    <property type="match status" value="1"/>
</dbReference>
<feature type="region of interest" description="Disordered" evidence="11">
    <location>
        <begin position="346"/>
        <end position="372"/>
    </location>
</feature>
<proteinExistence type="inferred from homology"/>
<keyword evidence="15" id="KW-1185">Reference proteome</keyword>
<dbReference type="InterPro" id="IPR036803">
    <property type="entry name" value="Porphobilinogen_deaminase_C_sf"/>
</dbReference>
<dbReference type="PANTHER" id="PTHR11557:SF0">
    <property type="entry name" value="PORPHOBILINOGEN DEAMINASE"/>
    <property type="match status" value="1"/>
</dbReference>
<dbReference type="GO" id="GO:0004418">
    <property type="term" value="F:hydroxymethylbilane synthase activity"/>
    <property type="evidence" value="ECO:0007669"/>
    <property type="project" value="UniProtKB-EC"/>
</dbReference>
<evidence type="ECO:0000313" key="15">
    <source>
        <dbReference type="Proteomes" id="UP000799302"/>
    </source>
</evidence>
<name>A0A6A6U6G6_9PEZI</name>
<evidence type="ECO:0000256" key="7">
    <source>
        <dbReference type="ARBA" id="ARBA00023133"/>
    </source>
</evidence>
<dbReference type="GO" id="GO:0006782">
    <property type="term" value="P:protoporphyrinogen IX biosynthetic process"/>
    <property type="evidence" value="ECO:0007669"/>
    <property type="project" value="UniProtKB-UniPathway"/>
</dbReference>
<dbReference type="InterPro" id="IPR022417">
    <property type="entry name" value="Porphobilin_deaminase_N"/>
</dbReference>
<evidence type="ECO:0000259" key="13">
    <source>
        <dbReference type="Pfam" id="PF03900"/>
    </source>
</evidence>
<comment type="similarity">
    <text evidence="3">Belongs to the HMBS family.</text>
</comment>
<feature type="domain" description="Porphobilinogen deaminase N-terminal" evidence="12">
    <location>
        <begin position="8"/>
        <end position="249"/>
    </location>
</feature>
<evidence type="ECO:0000256" key="6">
    <source>
        <dbReference type="ARBA" id="ARBA00022679"/>
    </source>
</evidence>
<evidence type="ECO:0000313" key="14">
    <source>
        <dbReference type="EMBL" id="KAF2666698.1"/>
    </source>
</evidence>
<dbReference type="InterPro" id="IPR000860">
    <property type="entry name" value="HemC"/>
</dbReference>
<protein>
    <recommendedName>
        <fullName evidence="5">Porphobilinogen deaminase</fullName>
        <ecNumber evidence="4">2.5.1.61</ecNumber>
    </recommendedName>
    <alternativeName>
        <fullName evidence="10">Hydroxymethylbilane synthase</fullName>
    </alternativeName>
    <alternativeName>
        <fullName evidence="9">Pre-uroporphyrinogen synthase</fullName>
    </alternativeName>
</protein>
<evidence type="ECO:0000259" key="12">
    <source>
        <dbReference type="Pfam" id="PF01379"/>
    </source>
</evidence>
<evidence type="ECO:0000256" key="1">
    <source>
        <dbReference type="ARBA" id="ARBA00001916"/>
    </source>
</evidence>
<keyword evidence="7" id="KW-0350">Heme biosynthesis</keyword>
<evidence type="ECO:0000256" key="4">
    <source>
        <dbReference type="ARBA" id="ARBA00012655"/>
    </source>
</evidence>
<dbReference type="Pfam" id="PF01379">
    <property type="entry name" value="Porphobil_deam"/>
    <property type="match status" value="1"/>
</dbReference>
<dbReference type="PANTHER" id="PTHR11557">
    <property type="entry name" value="PORPHOBILINOGEN DEAMINASE"/>
    <property type="match status" value="1"/>
</dbReference>
<dbReference type="PIRSF" id="PIRSF001438">
    <property type="entry name" value="4pyrrol_synth_OHMeBilane_synth"/>
    <property type="match status" value="1"/>
</dbReference>
<dbReference type="FunFam" id="3.40.190.10:FF:000005">
    <property type="entry name" value="Porphobilinogen deaminase"/>
    <property type="match status" value="1"/>
</dbReference>
<comment type="pathway">
    <text evidence="2">Porphyrin-containing compound metabolism; protoporphyrin-IX biosynthesis; coproporphyrinogen-III from 5-aminolevulinate: step 2/4.</text>
</comment>
<reference evidence="14" key="1">
    <citation type="journal article" date="2020" name="Stud. Mycol.">
        <title>101 Dothideomycetes genomes: a test case for predicting lifestyles and emergence of pathogens.</title>
        <authorList>
            <person name="Haridas S."/>
            <person name="Albert R."/>
            <person name="Binder M."/>
            <person name="Bloem J."/>
            <person name="Labutti K."/>
            <person name="Salamov A."/>
            <person name="Andreopoulos B."/>
            <person name="Baker S."/>
            <person name="Barry K."/>
            <person name="Bills G."/>
            <person name="Bluhm B."/>
            <person name="Cannon C."/>
            <person name="Castanera R."/>
            <person name="Culley D."/>
            <person name="Daum C."/>
            <person name="Ezra D."/>
            <person name="Gonzalez J."/>
            <person name="Henrissat B."/>
            <person name="Kuo A."/>
            <person name="Liang C."/>
            <person name="Lipzen A."/>
            <person name="Lutzoni F."/>
            <person name="Magnuson J."/>
            <person name="Mondo S."/>
            <person name="Nolan M."/>
            <person name="Ohm R."/>
            <person name="Pangilinan J."/>
            <person name="Park H.-J."/>
            <person name="Ramirez L."/>
            <person name="Alfaro M."/>
            <person name="Sun H."/>
            <person name="Tritt A."/>
            <person name="Yoshinaga Y."/>
            <person name="Zwiers L.-H."/>
            <person name="Turgeon B."/>
            <person name="Goodwin S."/>
            <person name="Spatafora J."/>
            <person name="Crous P."/>
            <person name="Grigoriev I."/>
        </authorList>
    </citation>
    <scope>NUCLEOTIDE SEQUENCE</scope>
    <source>
        <strain evidence="14">CBS 115976</strain>
    </source>
</reference>
<dbReference type="PRINTS" id="PR00151">
    <property type="entry name" value="PORPHBDMNASE"/>
</dbReference>
<dbReference type="GO" id="GO:0005737">
    <property type="term" value="C:cytoplasm"/>
    <property type="evidence" value="ECO:0007669"/>
    <property type="project" value="TreeGrafter"/>
</dbReference>
<dbReference type="FunFam" id="3.30.160.40:FF:000002">
    <property type="entry name" value="Porphobilinogen deaminase"/>
    <property type="match status" value="1"/>
</dbReference>
<gene>
    <name evidence="14" type="ORF">BT63DRAFT_427128</name>
</gene>
<dbReference type="OrthoDB" id="564646at2759"/>
<evidence type="ECO:0000256" key="8">
    <source>
        <dbReference type="ARBA" id="ARBA00023244"/>
    </source>
</evidence>
<dbReference type="EC" id="2.5.1.61" evidence="4"/>
<dbReference type="InterPro" id="IPR022419">
    <property type="entry name" value="Porphobilin_deaminase_cofac_BS"/>
</dbReference>
<keyword evidence="8" id="KW-0627">Porphyrin biosynthesis</keyword>
<evidence type="ECO:0000256" key="2">
    <source>
        <dbReference type="ARBA" id="ARBA00004735"/>
    </source>
</evidence>
<dbReference type="AlphaFoldDB" id="A0A6A6U6G6"/>
<evidence type="ECO:0000256" key="11">
    <source>
        <dbReference type="SAM" id="MobiDB-lite"/>
    </source>
</evidence>
<dbReference type="EMBL" id="MU004238">
    <property type="protein sequence ID" value="KAF2666698.1"/>
    <property type="molecule type" value="Genomic_DNA"/>
</dbReference>
<feature type="domain" description="Porphobilinogen deaminase C-terminal" evidence="13">
    <location>
        <begin position="261"/>
        <end position="330"/>
    </location>
</feature>
<organism evidence="14 15">
    <name type="scientific">Microthyrium microscopicum</name>
    <dbReference type="NCBI Taxonomy" id="703497"/>
    <lineage>
        <taxon>Eukaryota</taxon>
        <taxon>Fungi</taxon>
        <taxon>Dikarya</taxon>
        <taxon>Ascomycota</taxon>
        <taxon>Pezizomycotina</taxon>
        <taxon>Dothideomycetes</taxon>
        <taxon>Dothideomycetes incertae sedis</taxon>
        <taxon>Microthyriales</taxon>
        <taxon>Microthyriaceae</taxon>
        <taxon>Microthyrium</taxon>
    </lineage>
</organism>
<sequence length="372" mass="39834">MSSPQQFTIGTRRSALARVQTDLVAASLKTHYPSLEISIHAMDPLGDRDKTTALYKLSDQLTHGSPSISGAAAAKSVWTGEFEELLAAKKLHAIVHSLKDMATSSPEGLILGAVLERADPRDALCLPEGHSLGRGNAQSLLKKLGPGAIVGTSSLRRIAQLRRGYPQLRFEVARGNVPTRLRKLDEPESFEGGVKYAALILAAAGLIRLDLGDRIDAYLSGEEEHGGMLYAVGQGAIGIQVREDDAETRAMLEKINHSATWLAIHAERALLRALEGGCSVPIGVEASWKGTVLVLRAVVVSVDGQNSVEVEEEAEVTTVPQAELLGMKIAGFLVDNGASGILDAINEERRKEREEEEAKFVEEPAQEGAQAA</sequence>
<evidence type="ECO:0000256" key="3">
    <source>
        <dbReference type="ARBA" id="ARBA00005638"/>
    </source>
</evidence>